<evidence type="ECO:0000256" key="2">
    <source>
        <dbReference type="ARBA" id="ARBA00004609"/>
    </source>
</evidence>
<comment type="catalytic activity">
    <reaction evidence="22">
        <text>1-(9Z-octadecenoyl)-sn-glycero-3-phosphocholine + H2O = 1-(9Z-octadecenoyl)-sn-glycerol + phosphocholine + H(+)</text>
        <dbReference type="Rhea" id="RHEA:41091"/>
        <dbReference type="ChEBI" id="CHEBI:15377"/>
        <dbReference type="ChEBI" id="CHEBI:15378"/>
        <dbReference type="ChEBI" id="CHEBI:28610"/>
        <dbReference type="ChEBI" id="CHEBI:75757"/>
        <dbReference type="ChEBI" id="CHEBI:295975"/>
    </reaction>
    <physiologicalReaction direction="left-to-right" evidence="22">
        <dbReference type="Rhea" id="RHEA:41092"/>
    </physiologicalReaction>
</comment>
<evidence type="ECO:0000256" key="3">
    <source>
        <dbReference type="ARBA" id="ARBA00010594"/>
    </source>
</evidence>
<dbReference type="EMBL" id="JARBDR010000078">
    <property type="protein sequence ID" value="KAJ8321438.1"/>
    <property type="molecule type" value="Genomic_DNA"/>
</dbReference>
<evidence type="ECO:0000256" key="13">
    <source>
        <dbReference type="ARBA" id="ARBA00023098"/>
    </source>
</evidence>
<evidence type="ECO:0000256" key="14">
    <source>
        <dbReference type="ARBA" id="ARBA00023136"/>
    </source>
</evidence>
<comment type="similarity">
    <text evidence="3">Belongs to the nucleotide pyrophosphatase/phosphodiesterase family.</text>
</comment>
<reference evidence="33 34" key="1">
    <citation type="submission" date="2022-12" db="EMBL/GenBank/DDBJ databases">
        <title>Chromosome-level genome of Tegillarca granosa.</title>
        <authorList>
            <person name="Kim J."/>
        </authorList>
    </citation>
    <scope>NUCLEOTIDE SEQUENCE [LARGE SCALE GENOMIC DNA]</scope>
    <source>
        <strain evidence="33">Teg-2019</strain>
        <tissue evidence="33">Adductor muscle</tissue>
    </source>
</reference>
<keyword evidence="10" id="KW-0378">Hydrolase</keyword>
<comment type="catalytic activity">
    <reaction evidence="24">
        <text>a 1-O-alkyl-sn-glycero-3-phosphocholine + H2O = a 1-O-alkyl-sn-glycerol + phosphocholine + H(+)</text>
        <dbReference type="Rhea" id="RHEA:36083"/>
        <dbReference type="ChEBI" id="CHEBI:15377"/>
        <dbReference type="ChEBI" id="CHEBI:15378"/>
        <dbReference type="ChEBI" id="CHEBI:15850"/>
        <dbReference type="ChEBI" id="CHEBI:30909"/>
        <dbReference type="ChEBI" id="CHEBI:295975"/>
    </reaction>
    <physiologicalReaction direction="left-to-right" evidence="24">
        <dbReference type="Rhea" id="RHEA:36084"/>
    </physiologicalReaction>
</comment>
<evidence type="ECO:0000256" key="18">
    <source>
        <dbReference type="ARBA" id="ARBA00031167"/>
    </source>
</evidence>
<keyword evidence="16" id="KW-0325">Glycoprotein</keyword>
<keyword evidence="32" id="KW-1133">Transmembrane helix</keyword>
<comment type="subcellular location">
    <subcellularLocation>
        <location evidence="2">Cell membrane</location>
        <topology evidence="2">Lipid-anchor</topology>
        <topology evidence="2">GPI-anchor</topology>
    </subcellularLocation>
</comment>
<evidence type="ECO:0000313" key="33">
    <source>
        <dbReference type="EMBL" id="KAJ8321438.1"/>
    </source>
</evidence>
<dbReference type="Proteomes" id="UP001217089">
    <property type="component" value="Unassembled WGS sequence"/>
</dbReference>
<feature type="transmembrane region" description="Helical" evidence="32">
    <location>
        <begin position="583"/>
        <end position="601"/>
    </location>
</feature>
<evidence type="ECO:0000256" key="27">
    <source>
        <dbReference type="ARBA" id="ARBA00048209"/>
    </source>
</evidence>
<keyword evidence="7" id="KW-0336">GPI-anchor</keyword>
<dbReference type="CDD" id="cd16018">
    <property type="entry name" value="Enpp"/>
    <property type="match status" value="1"/>
</dbReference>
<keyword evidence="32" id="KW-0812">Transmembrane</keyword>
<evidence type="ECO:0000256" key="12">
    <source>
        <dbReference type="ARBA" id="ARBA00022963"/>
    </source>
</evidence>
<evidence type="ECO:0000256" key="24">
    <source>
        <dbReference type="ARBA" id="ARBA00047494"/>
    </source>
</evidence>
<evidence type="ECO:0000256" key="15">
    <source>
        <dbReference type="ARBA" id="ARBA00023157"/>
    </source>
</evidence>
<evidence type="ECO:0000256" key="7">
    <source>
        <dbReference type="ARBA" id="ARBA00022622"/>
    </source>
</evidence>
<keyword evidence="14 32" id="KW-0472">Membrane</keyword>
<proteinExistence type="inferred from homology"/>
<evidence type="ECO:0000256" key="22">
    <source>
        <dbReference type="ARBA" id="ARBA00047322"/>
    </source>
</evidence>
<evidence type="ECO:0000256" key="20">
    <source>
        <dbReference type="ARBA" id="ARBA00046203"/>
    </source>
</evidence>
<evidence type="ECO:0000256" key="9">
    <source>
        <dbReference type="ARBA" id="ARBA00022729"/>
    </source>
</evidence>
<evidence type="ECO:0000256" key="8">
    <source>
        <dbReference type="ARBA" id="ARBA00022723"/>
    </source>
</evidence>
<evidence type="ECO:0000256" key="19">
    <source>
        <dbReference type="ARBA" id="ARBA00032556"/>
    </source>
</evidence>
<organism evidence="33 34">
    <name type="scientific">Tegillarca granosa</name>
    <name type="common">Malaysian cockle</name>
    <name type="synonym">Anadara granosa</name>
    <dbReference type="NCBI Taxonomy" id="220873"/>
    <lineage>
        <taxon>Eukaryota</taxon>
        <taxon>Metazoa</taxon>
        <taxon>Spiralia</taxon>
        <taxon>Lophotrochozoa</taxon>
        <taxon>Mollusca</taxon>
        <taxon>Bivalvia</taxon>
        <taxon>Autobranchia</taxon>
        <taxon>Pteriomorphia</taxon>
        <taxon>Arcoida</taxon>
        <taxon>Arcoidea</taxon>
        <taxon>Arcidae</taxon>
        <taxon>Tegillarca</taxon>
    </lineage>
</organism>
<evidence type="ECO:0000256" key="11">
    <source>
        <dbReference type="ARBA" id="ARBA00022833"/>
    </source>
</evidence>
<evidence type="ECO:0000256" key="23">
    <source>
        <dbReference type="ARBA" id="ARBA00047482"/>
    </source>
</evidence>
<keyword evidence="8" id="KW-0479">Metal-binding</keyword>
<dbReference type="InterPro" id="IPR017850">
    <property type="entry name" value="Alkaline_phosphatase_core_sf"/>
</dbReference>
<comment type="function">
    <text evidence="20">Choline-specific glycerophosphodiesterase that hydrolyzes glycerophosphocholine (GPC) and lysophosphatidylcholine (LPC) and contributes to supplying choline to the cells. Has a preference for LPC with short (12:0 and 14:0) or polyunsaturated (18:2 and 20:4) fatty acids. In vitro, hydrolyzes only choline-containing lysophospholipids, such as sphingosylphosphorylcholine (SPC), platelet-activating factor (PAF) and lysoPAF, but not other lysophospholipids.</text>
</comment>
<evidence type="ECO:0000256" key="6">
    <source>
        <dbReference type="ARBA" id="ARBA00022553"/>
    </source>
</evidence>
<evidence type="ECO:0000256" key="29">
    <source>
        <dbReference type="ARBA" id="ARBA00048703"/>
    </source>
</evidence>
<evidence type="ECO:0000256" key="10">
    <source>
        <dbReference type="ARBA" id="ARBA00022801"/>
    </source>
</evidence>
<comment type="catalytic activity">
    <reaction evidence="23">
        <text>glycero-2-phosphocholine + H2O = phosphocholine + glycerol + H(+)</text>
        <dbReference type="Rhea" id="RHEA:61684"/>
        <dbReference type="ChEBI" id="CHEBI:15377"/>
        <dbReference type="ChEBI" id="CHEBI:15378"/>
        <dbReference type="ChEBI" id="CHEBI:17754"/>
        <dbReference type="ChEBI" id="CHEBI:144950"/>
        <dbReference type="ChEBI" id="CHEBI:295975"/>
    </reaction>
    <physiologicalReaction direction="left-to-right" evidence="23">
        <dbReference type="Rhea" id="RHEA:61685"/>
    </physiologicalReaction>
</comment>
<keyword evidence="13" id="KW-0443">Lipid metabolism</keyword>
<keyword evidence="17" id="KW-0449">Lipoprotein</keyword>
<dbReference type="InterPro" id="IPR002591">
    <property type="entry name" value="Phosphodiest/P_Trfase"/>
</dbReference>
<evidence type="ECO:0000313" key="34">
    <source>
        <dbReference type="Proteomes" id="UP001217089"/>
    </source>
</evidence>
<comment type="caution">
    <text evidence="33">The sequence shown here is derived from an EMBL/GenBank/DDBJ whole genome shotgun (WGS) entry which is preliminary data.</text>
</comment>
<evidence type="ECO:0000256" key="26">
    <source>
        <dbReference type="ARBA" id="ARBA00047779"/>
    </source>
</evidence>
<keyword evidence="11" id="KW-0862">Zinc</keyword>
<keyword evidence="34" id="KW-1185">Reference proteome</keyword>
<evidence type="ECO:0000256" key="28">
    <source>
        <dbReference type="ARBA" id="ARBA00048234"/>
    </source>
</evidence>
<sequence length="607" mass="69974">MAFFSYVEATKGSKLIVIMVDGFKWNYFEKPGLVLPGFREIIKNGVRLHCESHGMVGNYMYDEKHNETFLIYQNKPVSLHSYWWSGGEPVWITAVRQYTDIPSIQDLNDDIDEAVNQLKSDKADLIENNLENNVNVMIFSDHGMAEISTSRIINITGSINMADVNLILDFGVTVNIWPAEGKLEKVYQDLKKMNNQHLRVFKKEEIPERWFLKNHYRVPPIFLTNYRIKPFANVNLYQMMCHLLGITPAPHNGTWSTVSDMLIDSQISSSEPSLIISCVLLTSSITVATKSGSNNKLVLFLLDGVRWDYLDQEGIDLPGFKRIIREGVKADYMVPDMPTLSYPNYYSLMTGKSGKRAYMYQWPGCEVDIRGYKPTFCEVLNRVPTIKNLQDSVDAGIKVLTEDKADLVGIYVELIDDYGHKYGPASREMNDILVKVDKEINRMIETLEKNNILDSVNIMIFSDHGMTPISESRVVDISPYVDMNDIDIMLEQGPNCYIWPKDGKLERSLVLQKPSKNISYFVGSRKRLGHNHDFKRNYRIKPFLNIQLYQIMCRILNITPQPHNGTWSEVKDMLIGEQLRFSVDWWLVIVSVSIFFILLVFKRYKEN</sequence>
<evidence type="ECO:0000256" key="5">
    <source>
        <dbReference type="ARBA" id="ARBA00022475"/>
    </source>
</evidence>
<dbReference type="PANTHER" id="PTHR10151">
    <property type="entry name" value="ECTONUCLEOTIDE PYROPHOSPHATASE/PHOSPHODIESTERASE"/>
    <property type="match status" value="1"/>
</dbReference>
<keyword evidence="5" id="KW-1003">Cell membrane</keyword>
<comment type="catalytic activity">
    <reaction evidence="26">
        <text>1-tetradecanoyl-sn-glycero-3-phosphocholine + H2O = 1-tetradecanoyl-sn-glycerol + phosphocholine + H(+)</text>
        <dbReference type="Rhea" id="RHEA:40999"/>
        <dbReference type="ChEBI" id="CHEBI:15377"/>
        <dbReference type="ChEBI" id="CHEBI:15378"/>
        <dbReference type="ChEBI" id="CHEBI:64489"/>
        <dbReference type="ChEBI" id="CHEBI:75536"/>
        <dbReference type="ChEBI" id="CHEBI:295975"/>
    </reaction>
    <physiologicalReaction direction="left-to-right" evidence="26">
        <dbReference type="Rhea" id="RHEA:41000"/>
    </physiologicalReaction>
</comment>
<dbReference type="EC" id="3.1.4.38" evidence="4"/>
<comment type="catalytic activity">
    <reaction evidence="29">
        <text>sn-glycerol 3-phosphocholine + H2O = phosphocholine + glycerol + H(+)</text>
        <dbReference type="Rhea" id="RHEA:19545"/>
        <dbReference type="ChEBI" id="CHEBI:15377"/>
        <dbReference type="ChEBI" id="CHEBI:15378"/>
        <dbReference type="ChEBI" id="CHEBI:16870"/>
        <dbReference type="ChEBI" id="CHEBI:17754"/>
        <dbReference type="ChEBI" id="CHEBI:295975"/>
        <dbReference type="EC" id="3.1.4.38"/>
    </reaction>
    <physiologicalReaction direction="left-to-right" evidence="29">
        <dbReference type="Rhea" id="RHEA:19546"/>
    </physiologicalReaction>
</comment>
<dbReference type="PANTHER" id="PTHR10151:SF66">
    <property type="entry name" value="GLYCEROPHOSPHOCHOLINE CHOLINEPHOSPHODIESTERASE ENPP6"/>
    <property type="match status" value="1"/>
</dbReference>
<comment type="catalytic activity">
    <reaction evidence="21">
        <text>1-dodecanoyl-sn-glycero-3-phosphocholine + H2O = 1-dodecanoyl-sn-glycerol + phosphocholine + H(+)</text>
        <dbReference type="Rhea" id="RHEA:41127"/>
        <dbReference type="ChEBI" id="CHEBI:15377"/>
        <dbReference type="ChEBI" id="CHEBI:15378"/>
        <dbReference type="ChEBI" id="CHEBI:74966"/>
        <dbReference type="ChEBI" id="CHEBI:75529"/>
        <dbReference type="ChEBI" id="CHEBI:295975"/>
    </reaction>
    <physiologicalReaction direction="left-to-right" evidence="21">
        <dbReference type="Rhea" id="RHEA:41128"/>
    </physiologicalReaction>
</comment>
<dbReference type="Pfam" id="PF01663">
    <property type="entry name" value="Phosphodiest"/>
    <property type="match status" value="4"/>
</dbReference>
<evidence type="ECO:0000256" key="32">
    <source>
        <dbReference type="SAM" id="Phobius"/>
    </source>
</evidence>
<evidence type="ECO:0000256" key="1">
    <source>
        <dbReference type="ARBA" id="ARBA00001947"/>
    </source>
</evidence>
<evidence type="ECO:0000256" key="4">
    <source>
        <dbReference type="ARBA" id="ARBA00012318"/>
    </source>
</evidence>
<name>A0ABQ9FVZ7_TEGGR</name>
<dbReference type="SUPFAM" id="SSF53649">
    <property type="entry name" value="Alkaline phosphatase-like"/>
    <property type="match status" value="2"/>
</dbReference>
<comment type="catalytic activity">
    <reaction evidence="27">
        <text>1-hexadecanoyl-sn-glycero-3-phosphocholine + H2O = 1-hexadecanoyl-sn-glycerol + phosphocholine + H(+)</text>
        <dbReference type="Rhea" id="RHEA:41119"/>
        <dbReference type="ChEBI" id="CHEBI:15377"/>
        <dbReference type="ChEBI" id="CHEBI:15378"/>
        <dbReference type="ChEBI" id="CHEBI:72998"/>
        <dbReference type="ChEBI" id="CHEBI:75542"/>
        <dbReference type="ChEBI" id="CHEBI:295975"/>
    </reaction>
    <physiologicalReaction direction="left-to-right" evidence="27">
        <dbReference type="Rhea" id="RHEA:41120"/>
    </physiologicalReaction>
</comment>
<keyword evidence="9" id="KW-0732">Signal</keyword>
<keyword evidence="12" id="KW-0442">Lipid degradation</keyword>
<keyword evidence="15" id="KW-1015">Disulfide bond</keyword>
<keyword evidence="6" id="KW-0597">Phosphoprotein</keyword>
<gene>
    <name evidence="33" type="ORF">KUTeg_001010</name>
</gene>
<evidence type="ECO:0000256" key="17">
    <source>
        <dbReference type="ARBA" id="ARBA00023288"/>
    </source>
</evidence>
<comment type="cofactor">
    <cofactor evidence="1">
        <name>Zn(2+)</name>
        <dbReference type="ChEBI" id="CHEBI:29105"/>
    </cofactor>
</comment>
<evidence type="ECO:0000256" key="25">
    <source>
        <dbReference type="ARBA" id="ARBA00047600"/>
    </source>
</evidence>
<feature type="non-terminal residue" evidence="33">
    <location>
        <position position="607"/>
    </location>
</feature>
<evidence type="ECO:0000256" key="21">
    <source>
        <dbReference type="ARBA" id="ARBA00047290"/>
    </source>
</evidence>
<comment type="catalytic activity">
    <reaction evidence="25">
        <text>a 1-acyl-sn-glycero-3-phosphocholine + H2O = a 1-acyl-sn-glycerol + phosphocholine + H(+)</text>
        <dbReference type="Rhea" id="RHEA:44720"/>
        <dbReference type="ChEBI" id="CHEBI:15377"/>
        <dbReference type="ChEBI" id="CHEBI:15378"/>
        <dbReference type="ChEBI" id="CHEBI:58168"/>
        <dbReference type="ChEBI" id="CHEBI:64683"/>
        <dbReference type="ChEBI" id="CHEBI:295975"/>
    </reaction>
    <physiologicalReaction direction="left-to-right" evidence="25">
        <dbReference type="Rhea" id="RHEA:44721"/>
    </physiologicalReaction>
</comment>
<dbReference type="Gene3D" id="3.40.720.10">
    <property type="entry name" value="Alkaline Phosphatase, subunit A"/>
    <property type="match status" value="3"/>
</dbReference>
<protein>
    <recommendedName>
        <fullName evidence="4">glycerophosphocholine cholinephosphodiesterase</fullName>
        <ecNumber evidence="4">3.1.4.38</ecNumber>
    </recommendedName>
    <alternativeName>
        <fullName evidence="19">Choline-specific glycerophosphodiester phosphodiesterase</fullName>
    </alternativeName>
    <alternativeName>
        <fullName evidence="18">Ectonucleotide pyrophosphatase/phosphodiesterase family member 6</fullName>
    </alternativeName>
</protein>
<evidence type="ECO:0000256" key="30">
    <source>
        <dbReference type="ARBA" id="ARBA00049092"/>
    </source>
</evidence>
<accession>A0ABQ9FVZ7</accession>
<evidence type="ECO:0000256" key="31">
    <source>
        <dbReference type="ARBA" id="ARBA00049320"/>
    </source>
</evidence>
<comment type="catalytic activity">
    <reaction evidence="31">
        <text>1-(5Z,8Z,11Z,14Z-eicosatetraenoyl)-sn-glycero-3-phosphocholine + H2O = 1-(5Z,8Z,11Z,14Z-eicosatetraenoyl)-sn-glycerol + phosphocholine + H(+)</text>
        <dbReference type="Rhea" id="RHEA:41003"/>
        <dbReference type="ChEBI" id="CHEBI:15377"/>
        <dbReference type="ChEBI" id="CHEBI:15378"/>
        <dbReference type="ChEBI" id="CHEBI:34071"/>
        <dbReference type="ChEBI" id="CHEBI:74344"/>
        <dbReference type="ChEBI" id="CHEBI:295975"/>
    </reaction>
    <physiologicalReaction direction="left-to-right" evidence="31">
        <dbReference type="Rhea" id="RHEA:41004"/>
    </physiologicalReaction>
</comment>
<comment type="catalytic activity">
    <reaction evidence="30">
        <text>1-(9Z,12Z)-octadecadienoyl-sn-glycero-3-phosphocholine + H2O = 1-(9Z,12Z-octadecadienoyl)-sn-glycerol + phosphocholine + H(+)</text>
        <dbReference type="Rhea" id="RHEA:41115"/>
        <dbReference type="ChEBI" id="CHEBI:15377"/>
        <dbReference type="ChEBI" id="CHEBI:15378"/>
        <dbReference type="ChEBI" id="CHEBI:28733"/>
        <dbReference type="ChEBI" id="CHEBI:75561"/>
        <dbReference type="ChEBI" id="CHEBI:295975"/>
    </reaction>
    <physiologicalReaction direction="left-to-right" evidence="30">
        <dbReference type="Rhea" id="RHEA:41116"/>
    </physiologicalReaction>
</comment>
<evidence type="ECO:0000256" key="16">
    <source>
        <dbReference type="ARBA" id="ARBA00023180"/>
    </source>
</evidence>
<comment type="catalytic activity">
    <reaction evidence="28">
        <text>sphing-4-enine-phosphocholine + H2O = sphing-4-enine + phosphocholine + H(+)</text>
        <dbReference type="Rhea" id="RHEA:41095"/>
        <dbReference type="ChEBI" id="CHEBI:15377"/>
        <dbReference type="ChEBI" id="CHEBI:15378"/>
        <dbReference type="ChEBI" id="CHEBI:57756"/>
        <dbReference type="ChEBI" id="CHEBI:58906"/>
        <dbReference type="ChEBI" id="CHEBI:295975"/>
    </reaction>
    <physiologicalReaction direction="left-to-right" evidence="28">
        <dbReference type="Rhea" id="RHEA:41096"/>
    </physiologicalReaction>
</comment>